<proteinExistence type="predicted"/>
<feature type="compositionally biased region" description="Basic and acidic residues" evidence="1">
    <location>
        <begin position="16"/>
        <end position="26"/>
    </location>
</feature>
<organism evidence="2">
    <name type="scientific">Arundo donax</name>
    <name type="common">Giant reed</name>
    <name type="synonym">Donax arundinaceus</name>
    <dbReference type="NCBI Taxonomy" id="35708"/>
    <lineage>
        <taxon>Eukaryota</taxon>
        <taxon>Viridiplantae</taxon>
        <taxon>Streptophyta</taxon>
        <taxon>Embryophyta</taxon>
        <taxon>Tracheophyta</taxon>
        <taxon>Spermatophyta</taxon>
        <taxon>Magnoliopsida</taxon>
        <taxon>Liliopsida</taxon>
        <taxon>Poales</taxon>
        <taxon>Poaceae</taxon>
        <taxon>PACMAD clade</taxon>
        <taxon>Arundinoideae</taxon>
        <taxon>Arundineae</taxon>
        <taxon>Arundo</taxon>
    </lineage>
</organism>
<dbReference type="AlphaFoldDB" id="A0A0A8YIA8"/>
<protein>
    <submittedName>
        <fullName evidence="2">Uncharacterized protein</fullName>
    </submittedName>
</protein>
<reference evidence="2" key="2">
    <citation type="journal article" date="2015" name="Data Brief">
        <title>Shoot transcriptome of the giant reed, Arundo donax.</title>
        <authorList>
            <person name="Barrero R.A."/>
            <person name="Guerrero F.D."/>
            <person name="Moolhuijzen P."/>
            <person name="Goolsby J.A."/>
            <person name="Tidwell J."/>
            <person name="Bellgard S.E."/>
            <person name="Bellgard M.I."/>
        </authorList>
    </citation>
    <scope>NUCLEOTIDE SEQUENCE</scope>
    <source>
        <tissue evidence="2">Shoot tissue taken approximately 20 cm above the soil surface</tissue>
    </source>
</reference>
<dbReference type="EMBL" id="GBRH01271681">
    <property type="protein sequence ID" value="JAD26214.1"/>
    <property type="molecule type" value="Transcribed_RNA"/>
</dbReference>
<feature type="region of interest" description="Disordered" evidence="1">
    <location>
        <begin position="1"/>
        <end position="30"/>
    </location>
</feature>
<accession>A0A0A8YIA8</accession>
<evidence type="ECO:0000313" key="2">
    <source>
        <dbReference type="EMBL" id="JAD26214.1"/>
    </source>
</evidence>
<name>A0A0A8YIA8_ARUDO</name>
<reference evidence="2" key="1">
    <citation type="submission" date="2014-09" db="EMBL/GenBank/DDBJ databases">
        <authorList>
            <person name="Magalhaes I.L.F."/>
            <person name="Oliveira U."/>
            <person name="Santos F.R."/>
            <person name="Vidigal T.H.D.A."/>
            <person name="Brescovit A.D."/>
            <person name="Santos A.J."/>
        </authorList>
    </citation>
    <scope>NUCLEOTIDE SEQUENCE</scope>
    <source>
        <tissue evidence="2">Shoot tissue taken approximately 20 cm above the soil surface</tissue>
    </source>
</reference>
<sequence>MMDSRCCHRRSFGEPASREIRAKDEGSSAGLSVEKAVTTEALKLEDGSGSTWKVTAVSVAL</sequence>
<evidence type="ECO:0000256" key="1">
    <source>
        <dbReference type="SAM" id="MobiDB-lite"/>
    </source>
</evidence>